<dbReference type="Proteomes" id="UP000265618">
    <property type="component" value="Unassembled WGS sequence"/>
</dbReference>
<keyword evidence="3" id="KW-1185">Reference proteome</keyword>
<name>A0A9K3CST6_9EUKA</name>
<organism evidence="2 3">
    <name type="scientific">Kipferlia bialata</name>
    <dbReference type="NCBI Taxonomy" id="797122"/>
    <lineage>
        <taxon>Eukaryota</taxon>
        <taxon>Metamonada</taxon>
        <taxon>Carpediemonas-like organisms</taxon>
        <taxon>Kipferlia</taxon>
    </lineage>
</organism>
<sequence length="156" mass="17487">MLIFLSLTLTLSCLAACTLRLLLGRVHLETGVYRAMMMRQKRQKIDLYQETHRQLCTKGKRGKDKSVFGVANGEGRYLRLSIEHPLPSPLSTTSEGGVTAVYPEGMQWTPDMEWCTAYYGVTDTMGSGKTEGGERERERVEEVVVSALVAQHALKY</sequence>
<protein>
    <submittedName>
        <fullName evidence="2">Uncharacterized protein</fullName>
    </submittedName>
</protein>
<dbReference type="AlphaFoldDB" id="A0A9K3CST6"/>
<feature type="chain" id="PRO_5039930745" evidence="1">
    <location>
        <begin position="16"/>
        <end position="156"/>
    </location>
</feature>
<evidence type="ECO:0000313" key="3">
    <source>
        <dbReference type="Proteomes" id="UP000265618"/>
    </source>
</evidence>
<keyword evidence="1" id="KW-0732">Signal</keyword>
<proteinExistence type="predicted"/>
<comment type="caution">
    <text evidence="2">The sequence shown here is derived from an EMBL/GenBank/DDBJ whole genome shotgun (WGS) entry which is preliminary data.</text>
</comment>
<accession>A0A9K3CST6</accession>
<gene>
    <name evidence="2" type="ORF">KIPB_002753</name>
</gene>
<reference evidence="2 3" key="1">
    <citation type="journal article" date="2018" name="PLoS ONE">
        <title>The draft genome of Kipferlia bialata reveals reductive genome evolution in fornicate parasites.</title>
        <authorList>
            <person name="Tanifuji G."/>
            <person name="Takabayashi S."/>
            <person name="Kume K."/>
            <person name="Takagi M."/>
            <person name="Nakayama T."/>
            <person name="Kamikawa R."/>
            <person name="Inagaki Y."/>
            <person name="Hashimoto T."/>
        </authorList>
    </citation>
    <scope>NUCLEOTIDE SEQUENCE [LARGE SCALE GENOMIC DNA]</scope>
    <source>
        <strain evidence="2">NY0173</strain>
    </source>
</reference>
<evidence type="ECO:0000313" key="2">
    <source>
        <dbReference type="EMBL" id="GIQ81743.1"/>
    </source>
</evidence>
<evidence type="ECO:0000256" key="1">
    <source>
        <dbReference type="SAM" id="SignalP"/>
    </source>
</evidence>
<feature type="signal peptide" evidence="1">
    <location>
        <begin position="1"/>
        <end position="15"/>
    </location>
</feature>
<dbReference type="EMBL" id="BDIP01000483">
    <property type="protein sequence ID" value="GIQ81743.1"/>
    <property type="molecule type" value="Genomic_DNA"/>
</dbReference>